<evidence type="ECO:0000256" key="2">
    <source>
        <dbReference type="ARBA" id="ARBA00022701"/>
    </source>
</evidence>
<feature type="non-terminal residue" evidence="4">
    <location>
        <position position="1"/>
    </location>
</feature>
<evidence type="ECO:0000256" key="3">
    <source>
        <dbReference type="SAM" id="MobiDB-lite"/>
    </source>
</evidence>
<dbReference type="Proteomes" id="UP000266723">
    <property type="component" value="Unassembled WGS sequence"/>
</dbReference>
<sequence length="321" mass="34136">VSLSMGRGNSCGGGQSSLNYLFGGGGDAPPPKPAPAPSSPPAQAPVAVTATALTTATTSVEPAEVNKQIPAGIKTPVNNYARAEGQNTGNFLTDRPSTKVHAAPGGGSSLDYLFTGGKASGVYGSPGPYLFSLRRCGAVVSALYPPPWRLGVRGVSDPIQIGLRRFPLSKHASVLPFPGGVSLKYSNGVYRISVHDLSCGSLSTGSAHPRWRVVGFWSSWLVARSATVRLHFELKNHPLVLRGGVSGHLLCFASIQSSRSPSQYQSLDLCKLRYYSYLLLIAFTCMNLLDLVHPDLRLNISGDCERKEIIMNHVDGIRYTG</sequence>
<name>A0ABQ7CSF3_BRACR</name>
<evidence type="ECO:0000256" key="1">
    <source>
        <dbReference type="ARBA" id="ARBA00009656"/>
    </source>
</evidence>
<keyword evidence="2" id="KW-0493">Microtubule</keyword>
<protein>
    <recommendedName>
        <fullName evidence="6">AT-hook motif nuclear-localized protein</fullName>
    </recommendedName>
</protein>
<organism evidence="4 5">
    <name type="scientific">Brassica cretica</name>
    <name type="common">Mustard</name>
    <dbReference type="NCBI Taxonomy" id="69181"/>
    <lineage>
        <taxon>Eukaryota</taxon>
        <taxon>Viridiplantae</taxon>
        <taxon>Streptophyta</taxon>
        <taxon>Embryophyta</taxon>
        <taxon>Tracheophyta</taxon>
        <taxon>Spermatophyta</taxon>
        <taxon>Magnoliopsida</taxon>
        <taxon>eudicotyledons</taxon>
        <taxon>Gunneridae</taxon>
        <taxon>Pentapetalae</taxon>
        <taxon>rosids</taxon>
        <taxon>malvids</taxon>
        <taxon>Brassicales</taxon>
        <taxon>Brassicaceae</taxon>
        <taxon>Brassiceae</taxon>
        <taxon>Brassica</taxon>
    </lineage>
</organism>
<comment type="caution">
    <text evidence="4">The sequence shown here is derived from an EMBL/GenBank/DDBJ whole genome shotgun (WGS) entry which is preliminary data.</text>
</comment>
<reference evidence="4 5" key="1">
    <citation type="journal article" date="2020" name="BMC Genomics">
        <title>Intraspecific diversification of the crop wild relative Brassica cretica Lam. using demographic model selection.</title>
        <authorList>
            <person name="Kioukis A."/>
            <person name="Michalopoulou V.A."/>
            <person name="Briers L."/>
            <person name="Pirintsos S."/>
            <person name="Studholme D.J."/>
            <person name="Pavlidis P."/>
            <person name="Sarris P.F."/>
        </authorList>
    </citation>
    <scope>NUCLEOTIDE SEQUENCE [LARGE SCALE GENOMIC DNA]</scope>
    <source>
        <strain evidence="5">cv. PFS-1207/04</strain>
    </source>
</reference>
<feature type="compositionally biased region" description="Pro residues" evidence="3">
    <location>
        <begin position="28"/>
        <end position="43"/>
    </location>
</feature>
<keyword evidence="5" id="KW-1185">Reference proteome</keyword>
<dbReference type="PANTHER" id="PTHR33403">
    <property type="entry name" value="SPR1"/>
    <property type="match status" value="1"/>
</dbReference>
<gene>
    <name evidence="4" type="ORF">DY000_02013939</name>
</gene>
<dbReference type="PANTHER" id="PTHR33403:SF44">
    <property type="entry name" value="PROTEIN SPIRAL1"/>
    <property type="match status" value="1"/>
</dbReference>
<proteinExistence type="inferred from homology"/>
<feature type="region of interest" description="Disordered" evidence="3">
    <location>
        <begin position="18"/>
        <end position="45"/>
    </location>
</feature>
<dbReference type="InterPro" id="IPR039613">
    <property type="entry name" value="SPR1/2/3/4/5"/>
</dbReference>
<accession>A0ABQ7CSF3</accession>
<evidence type="ECO:0008006" key="6">
    <source>
        <dbReference type="Google" id="ProtNLM"/>
    </source>
</evidence>
<evidence type="ECO:0000313" key="5">
    <source>
        <dbReference type="Proteomes" id="UP000266723"/>
    </source>
</evidence>
<dbReference type="EMBL" id="QGKV02000759">
    <property type="protein sequence ID" value="KAF3562100.1"/>
    <property type="molecule type" value="Genomic_DNA"/>
</dbReference>
<comment type="similarity">
    <text evidence="1">Belongs to the SPIRAL1 family.</text>
</comment>
<evidence type="ECO:0000313" key="4">
    <source>
        <dbReference type="EMBL" id="KAF3562100.1"/>
    </source>
</evidence>